<dbReference type="PANTHER" id="PTHR30273:SF2">
    <property type="entry name" value="PROTEIN FECR"/>
    <property type="match status" value="1"/>
</dbReference>
<keyword evidence="5" id="KW-1185">Reference proteome</keyword>
<sequence length="351" mass="39373">MINRELLQKLREGRCTPDELAVLQNYFDRNDMGEIKNLLTEDWQNADEINDPFLQNSADSAQAHIWEQLNGVLQTDVNANKPPQEHKKSQDFWYMAAASIALVLFAGAGWFLMKPSKINDISLNDSEQKQSVWIEKQNITLEKMSVRLIDGSVVTLSQHSKLSYPEKFEGHFRQVKLTGEAFFAVHRDTLHPFTIRTAALQIRVLGTSFNVAEKAGSITEVAVKSGKVMVASLSSKTKLFLGPNEQAVENLQEGKLTKTLVLTPEIVNPEIIKNRFEFNDAAVSEAFDILQQAYHVEIVYDRQILGNCPLTARLTDQPLFTKLDMICASIGASYHLEGARIFIDGSGCNND</sequence>
<comment type="caution">
    <text evidence="4">The sequence shown here is derived from an EMBL/GenBank/DDBJ whole genome shotgun (WGS) entry which is preliminary data.</text>
</comment>
<evidence type="ECO:0000313" key="4">
    <source>
        <dbReference type="EMBL" id="MBE9463490.1"/>
    </source>
</evidence>
<dbReference type="RefSeq" id="WP_194121618.1">
    <property type="nucleotide sequence ID" value="NZ_JACYGY010000001.1"/>
</dbReference>
<reference evidence="5" key="1">
    <citation type="submission" date="2023-07" db="EMBL/GenBank/DDBJ databases">
        <title>Dyadobacter sp. nov 'subterranea' isolated from contaminted grondwater.</title>
        <authorList>
            <person name="Szabo I."/>
            <person name="Al-Omari J."/>
            <person name="Szerdahelyi S.G."/>
            <person name="Rado J."/>
        </authorList>
    </citation>
    <scope>NUCLEOTIDE SEQUENCE [LARGE SCALE GENOMIC DNA]</scope>
    <source>
        <strain evidence="5">UP-52</strain>
    </source>
</reference>
<dbReference type="EMBL" id="JACYGY010000001">
    <property type="protein sequence ID" value="MBE9463490.1"/>
    <property type="molecule type" value="Genomic_DNA"/>
</dbReference>
<keyword evidence="1" id="KW-0812">Transmembrane</keyword>
<proteinExistence type="predicted"/>
<evidence type="ECO:0000313" key="5">
    <source>
        <dbReference type="Proteomes" id="UP000634134"/>
    </source>
</evidence>
<dbReference type="PANTHER" id="PTHR30273">
    <property type="entry name" value="PERIPLASMIC SIGNAL SENSOR AND SIGMA FACTOR ACTIVATOR FECR-RELATED"/>
    <property type="match status" value="1"/>
</dbReference>
<dbReference type="Proteomes" id="UP000634134">
    <property type="component" value="Unassembled WGS sequence"/>
</dbReference>
<name>A0ABR9WDD7_9BACT</name>
<dbReference type="Gene3D" id="3.55.50.30">
    <property type="match status" value="1"/>
</dbReference>
<dbReference type="PIRSF" id="PIRSF018266">
    <property type="entry name" value="FecR"/>
    <property type="match status" value="1"/>
</dbReference>
<accession>A0ABR9WDD7</accession>
<keyword evidence="1" id="KW-0472">Membrane</keyword>
<gene>
    <name evidence="4" type="ORF">IEE83_16505</name>
</gene>
<organism evidence="4 5">
    <name type="scientific">Dyadobacter subterraneus</name>
    <dbReference type="NCBI Taxonomy" id="2773304"/>
    <lineage>
        <taxon>Bacteria</taxon>
        <taxon>Pseudomonadati</taxon>
        <taxon>Bacteroidota</taxon>
        <taxon>Cytophagia</taxon>
        <taxon>Cytophagales</taxon>
        <taxon>Spirosomataceae</taxon>
        <taxon>Dyadobacter</taxon>
    </lineage>
</organism>
<evidence type="ECO:0000259" key="2">
    <source>
        <dbReference type="Pfam" id="PF04773"/>
    </source>
</evidence>
<evidence type="ECO:0000256" key="1">
    <source>
        <dbReference type="SAM" id="Phobius"/>
    </source>
</evidence>
<dbReference type="InterPro" id="IPR006860">
    <property type="entry name" value="FecR"/>
</dbReference>
<dbReference type="Pfam" id="PF16344">
    <property type="entry name" value="FecR_C"/>
    <property type="match status" value="1"/>
</dbReference>
<dbReference type="Pfam" id="PF04773">
    <property type="entry name" value="FecR"/>
    <property type="match status" value="1"/>
</dbReference>
<dbReference type="InterPro" id="IPR012373">
    <property type="entry name" value="Ferrdict_sens_TM"/>
</dbReference>
<dbReference type="Gene3D" id="2.60.120.1440">
    <property type="match status" value="1"/>
</dbReference>
<protein>
    <submittedName>
        <fullName evidence="4">FecR family protein</fullName>
    </submittedName>
</protein>
<feature type="domain" description="FecR protein" evidence="2">
    <location>
        <begin position="142"/>
        <end position="228"/>
    </location>
</feature>
<feature type="domain" description="Protein FecR C-terminal" evidence="3">
    <location>
        <begin position="275"/>
        <end position="343"/>
    </location>
</feature>
<keyword evidence="1" id="KW-1133">Transmembrane helix</keyword>
<dbReference type="InterPro" id="IPR032508">
    <property type="entry name" value="FecR_C"/>
</dbReference>
<feature type="transmembrane region" description="Helical" evidence="1">
    <location>
        <begin position="92"/>
        <end position="113"/>
    </location>
</feature>
<evidence type="ECO:0000259" key="3">
    <source>
        <dbReference type="Pfam" id="PF16344"/>
    </source>
</evidence>